<feature type="region of interest" description="Disordered" evidence="8">
    <location>
        <begin position="1"/>
        <end position="62"/>
    </location>
</feature>
<feature type="compositionally biased region" description="Basic residues" evidence="8">
    <location>
        <begin position="34"/>
        <end position="46"/>
    </location>
</feature>
<keyword evidence="7 9" id="KW-0472">Membrane</keyword>
<evidence type="ECO:0000313" key="11">
    <source>
        <dbReference type="Proteomes" id="UP001327560"/>
    </source>
</evidence>
<sequence>MFPPPSSTATTHPNCSSPPSFLIPSPEFNQLQKQAKKKKKKKKKSMRPGSSHPPNIGESNLWHTPIPYLFGGLGAMMILIAAALLVLACSHRKSHGGTNRSSAPASSLPEEPVVVPIDMEPRFVVIMAGDDVPTFIAKPLSSSAAQEKEEASQGI</sequence>
<evidence type="ECO:0000256" key="6">
    <source>
        <dbReference type="ARBA" id="ARBA00022989"/>
    </source>
</evidence>
<evidence type="ECO:0000256" key="9">
    <source>
        <dbReference type="SAM" id="Phobius"/>
    </source>
</evidence>
<evidence type="ECO:0000256" key="1">
    <source>
        <dbReference type="ARBA" id="ARBA00004167"/>
    </source>
</evidence>
<keyword evidence="5" id="KW-0029">Amino-acid transport</keyword>
<dbReference type="PANTHER" id="PTHR33228">
    <property type="entry name" value="PROTEIN GLUTAMINE DUMPER 4-RELATED"/>
    <property type="match status" value="1"/>
</dbReference>
<dbReference type="GO" id="GO:0080143">
    <property type="term" value="P:regulation of amino acid export"/>
    <property type="evidence" value="ECO:0007669"/>
    <property type="project" value="InterPro"/>
</dbReference>
<dbReference type="InterPro" id="IPR040359">
    <property type="entry name" value="GDU"/>
</dbReference>
<name>A0AAQ3QPV8_9LILI</name>
<dbReference type="Proteomes" id="UP001327560">
    <property type="component" value="Chromosome 9"/>
</dbReference>
<evidence type="ECO:0000256" key="8">
    <source>
        <dbReference type="SAM" id="MobiDB-lite"/>
    </source>
</evidence>
<evidence type="ECO:0000256" key="2">
    <source>
        <dbReference type="ARBA" id="ARBA00009977"/>
    </source>
</evidence>
<evidence type="ECO:0000256" key="4">
    <source>
        <dbReference type="ARBA" id="ARBA00022692"/>
    </source>
</evidence>
<comment type="subcellular location">
    <subcellularLocation>
        <location evidence="1">Membrane</location>
        <topology evidence="1">Single-pass membrane protein</topology>
    </subcellularLocation>
</comment>
<keyword evidence="6 9" id="KW-1133">Transmembrane helix</keyword>
<proteinExistence type="inferred from homology"/>
<evidence type="ECO:0000256" key="3">
    <source>
        <dbReference type="ARBA" id="ARBA00022448"/>
    </source>
</evidence>
<feature type="compositionally biased region" description="Polar residues" evidence="8">
    <location>
        <begin position="7"/>
        <end position="19"/>
    </location>
</feature>
<protein>
    <submittedName>
        <fullName evidence="10">Uncharacterized protein</fullName>
    </submittedName>
</protein>
<evidence type="ECO:0000313" key="10">
    <source>
        <dbReference type="EMBL" id="WOL19184.1"/>
    </source>
</evidence>
<accession>A0AAQ3QPV8</accession>
<keyword evidence="3" id="KW-0813">Transport</keyword>
<evidence type="ECO:0000256" key="7">
    <source>
        <dbReference type="ARBA" id="ARBA00023136"/>
    </source>
</evidence>
<dbReference type="GO" id="GO:0006865">
    <property type="term" value="P:amino acid transport"/>
    <property type="evidence" value="ECO:0007669"/>
    <property type="project" value="UniProtKB-KW"/>
</dbReference>
<dbReference type="EMBL" id="CP136898">
    <property type="protein sequence ID" value="WOL19184.1"/>
    <property type="molecule type" value="Genomic_DNA"/>
</dbReference>
<keyword evidence="11" id="KW-1185">Reference proteome</keyword>
<comment type="similarity">
    <text evidence="2">Belongs to the GLUTAMINE DUMPER 1 (TC 9.B.60) family.</text>
</comment>
<gene>
    <name evidence="10" type="ORF">Cni_G27981</name>
</gene>
<organism evidence="10 11">
    <name type="scientific">Canna indica</name>
    <name type="common">Indian-shot</name>
    <dbReference type="NCBI Taxonomy" id="4628"/>
    <lineage>
        <taxon>Eukaryota</taxon>
        <taxon>Viridiplantae</taxon>
        <taxon>Streptophyta</taxon>
        <taxon>Embryophyta</taxon>
        <taxon>Tracheophyta</taxon>
        <taxon>Spermatophyta</taxon>
        <taxon>Magnoliopsida</taxon>
        <taxon>Liliopsida</taxon>
        <taxon>Zingiberales</taxon>
        <taxon>Cannaceae</taxon>
        <taxon>Canna</taxon>
    </lineage>
</organism>
<dbReference type="AlphaFoldDB" id="A0AAQ3QPV8"/>
<keyword evidence="4 9" id="KW-0812">Transmembrane</keyword>
<reference evidence="10 11" key="1">
    <citation type="submission" date="2023-10" db="EMBL/GenBank/DDBJ databases">
        <title>Chromosome-scale genome assembly provides insights into flower coloration mechanisms of Canna indica.</title>
        <authorList>
            <person name="Li C."/>
        </authorList>
    </citation>
    <scope>NUCLEOTIDE SEQUENCE [LARGE SCALE GENOMIC DNA]</scope>
    <source>
        <tissue evidence="10">Flower</tissue>
    </source>
</reference>
<dbReference type="GO" id="GO:0016020">
    <property type="term" value="C:membrane"/>
    <property type="evidence" value="ECO:0007669"/>
    <property type="project" value="UniProtKB-SubCell"/>
</dbReference>
<dbReference type="PANTHER" id="PTHR33228:SF49">
    <property type="entry name" value="PROTEIN GLUTAMINE DUMPER 5"/>
    <property type="match status" value="1"/>
</dbReference>
<feature type="transmembrane region" description="Helical" evidence="9">
    <location>
        <begin position="68"/>
        <end position="90"/>
    </location>
</feature>
<evidence type="ECO:0000256" key="5">
    <source>
        <dbReference type="ARBA" id="ARBA00022970"/>
    </source>
</evidence>